<dbReference type="OrthoDB" id="4945194at2"/>
<sequence>MGFRRIWAELKEGKDVDVYVTICLAVTVSVLSFLDVISLARVSSLLLAVLAVLAYNILATRSAVEREARAPRGPELHDDFPEDLKQRRADSDDVYLIGVNLARTIETSYPAFETILRRGGRIRLLLTDVDADEAALTTQGQASRPAPEDIRNDIRQSLGKLRALAASTADAAGRLDVRTTRVALKFGANYLDAGRPGARLYVQLYSFRIPGESRPMFRLTHADGAWFECFALQAEALWEEAAACELLPPPIGVAGAEA</sequence>
<dbReference type="AlphaFoldDB" id="A0A1H7YVY8"/>
<dbReference type="EMBL" id="FOAZ01000031">
    <property type="protein sequence ID" value="SEM50402.1"/>
    <property type="molecule type" value="Genomic_DNA"/>
</dbReference>
<feature type="transmembrane region" description="Helical" evidence="1">
    <location>
        <begin position="16"/>
        <end position="34"/>
    </location>
</feature>
<keyword evidence="1" id="KW-0812">Transmembrane</keyword>
<organism evidence="2 3">
    <name type="scientific">Streptacidiphilus jiangxiensis</name>
    <dbReference type="NCBI Taxonomy" id="235985"/>
    <lineage>
        <taxon>Bacteria</taxon>
        <taxon>Bacillati</taxon>
        <taxon>Actinomycetota</taxon>
        <taxon>Actinomycetes</taxon>
        <taxon>Kitasatosporales</taxon>
        <taxon>Streptomycetaceae</taxon>
        <taxon>Streptacidiphilus</taxon>
    </lineage>
</organism>
<keyword evidence="1" id="KW-1133">Transmembrane helix</keyword>
<keyword evidence="1" id="KW-0472">Membrane</keyword>
<protein>
    <submittedName>
        <fullName evidence="2">Uncharacterized protein</fullName>
    </submittedName>
</protein>
<evidence type="ECO:0000313" key="3">
    <source>
        <dbReference type="Proteomes" id="UP000183015"/>
    </source>
</evidence>
<dbReference type="Proteomes" id="UP000183015">
    <property type="component" value="Unassembled WGS sequence"/>
</dbReference>
<evidence type="ECO:0000313" key="2">
    <source>
        <dbReference type="EMBL" id="SEM50402.1"/>
    </source>
</evidence>
<dbReference type="STRING" id="235985.SAMN05414137_13124"/>
<feature type="transmembrane region" description="Helical" evidence="1">
    <location>
        <begin position="40"/>
        <end position="59"/>
    </location>
</feature>
<keyword evidence="3" id="KW-1185">Reference proteome</keyword>
<reference evidence="3" key="1">
    <citation type="submission" date="2016-10" db="EMBL/GenBank/DDBJ databases">
        <authorList>
            <person name="Varghese N."/>
        </authorList>
    </citation>
    <scope>NUCLEOTIDE SEQUENCE [LARGE SCALE GENOMIC DNA]</scope>
    <source>
        <strain evidence="3">DSM 45096 / BCRC 16803 / CGMCC 4.1857 / CIP 109030 / JCM 12277 / KCTC 19219 / NBRC 100920 / 33214</strain>
    </source>
</reference>
<name>A0A1H7YVY8_STRJI</name>
<gene>
    <name evidence="2" type="ORF">SAMN05414137_13124</name>
</gene>
<proteinExistence type="predicted"/>
<evidence type="ECO:0000256" key="1">
    <source>
        <dbReference type="SAM" id="Phobius"/>
    </source>
</evidence>
<dbReference type="RefSeq" id="WP_042452731.1">
    <property type="nucleotide sequence ID" value="NZ_BBPN01000026.1"/>
</dbReference>
<dbReference type="eggNOG" id="ENOG5033DSQ">
    <property type="taxonomic scope" value="Bacteria"/>
</dbReference>
<accession>A0A1H7YVY8</accession>